<dbReference type="GeneID" id="39587042"/>
<keyword evidence="2" id="KW-1185">Reference proteome</keyword>
<dbReference type="Proteomes" id="UP000279236">
    <property type="component" value="Unassembled WGS sequence"/>
</dbReference>
<protein>
    <submittedName>
        <fullName evidence="1">Uncharacterized protein</fullName>
    </submittedName>
</protein>
<dbReference type="EMBL" id="RSCE01000013">
    <property type="protein sequence ID" value="RSH78044.1"/>
    <property type="molecule type" value="Genomic_DNA"/>
</dbReference>
<proteinExistence type="predicted"/>
<accession>A0A427XH57</accession>
<dbReference type="RefSeq" id="XP_028473191.1">
    <property type="nucleotide sequence ID" value="XM_028618235.1"/>
</dbReference>
<evidence type="ECO:0000313" key="2">
    <source>
        <dbReference type="Proteomes" id="UP000279236"/>
    </source>
</evidence>
<gene>
    <name evidence="1" type="ORF">EHS24_002499</name>
</gene>
<name>A0A427XH57_9TREE</name>
<comment type="caution">
    <text evidence="1">The sequence shown here is derived from an EMBL/GenBank/DDBJ whole genome shotgun (WGS) entry which is preliminary data.</text>
</comment>
<sequence>MPPPPREHPLDRAAATLRKSGQRLQSSRFVYGMVHRPGDPRYEYFRKLDMTPRGRTFQSVILGMFRAKSTSAAAPR</sequence>
<reference evidence="1 2" key="1">
    <citation type="submission" date="2018-11" db="EMBL/GenBank/DDBJ databases">
        <title>Genome sequence of Apiotrichum porosum DSM 27194.</title>
        <authorList>
            <person name="Aliyu H."/>
            <person name="Gorte O."/>
            <person name="Ochsenreither K."/>
        </authorList>
    </citation>
    <scope>NUCLEOTIDE SEQUENCE [LARGE SCALE GENOMIC DNA]</scope>
    <source>
        <strain evidence="1 2">DSM 27194</strain>
    </source>
</reference>
<dbReference type="AlphaFoldDB" id="A0A427XH57"/>
<organism evidence="1 2">
    <name type="scientific">Apiotrichum porosum</name>
    <dbReference type="NCBI Taxonomy" id="105984"/>
    <lineage>
        <taxon>Eukaryota</taxon>
        <taxon>Fungi</taxon>
        <taxon>Dikarya</taxon>
        <taxon>Basidiomycota</taxon>
        <taxon>Agaricomycotina</taxon>
        <taxon>Tremellomycetes</taxon>
        <taxon>Trichosporonales</taxon>
        <taxon>Trichosporonaceae</taxon>
        <taxon>Apiotrichum</taxon>
    </lineage>
</organism>
<evidence type="ECO:0000313" key="1">
    <source>
        <dbReference type="EMBL" id="RSH78044.1"/>
    </source>
</evidence>